<dbReference type="Pfam" id="PF03168">
    <property type="entry name" value="LEA_2"/>
    <property type="match status" value="1"/>
</dbReference>
<keyword evidence="2" id="KW-1133">Transmembrane helix</keyword>
<accession>A0ABD1BZG3</accession>
<dbReference type="EMBL" id="JBANAX010000094">
    <property type="protein sequence ID" value="KAL1222606.1"/>
    <property type="molecule type" value="Genomic_DNA"/>
</dbReference>
<dbReference type="SUPFAM" id="SSF117070">
    <property type="entry name" value="LEA14-like"/>
    <property type="match status" value="1"/>
</dbReference>
<dbReference type="AlphaFoldDB" id="A0ABD1BZG3"/>
<keyword evidence="2" id="KW-0472">Membrane</keyword>
<evidence type="ECO:0000256" key="1">
    <source>
        <dbReference type="SAM" id="MobiDB-lite"/>
    </source>
</evidence>
<comment type="caution">
    <text evidence="4">The sequence shown here is derived from an EMBL/GenBank/DDBJ whole genome shotgun (WGS) entry which is preliminary data.</text>
</comment>
<dbReference type="Proteomes" id="UP001558713">
    <property type="component" value="Unassembled WGS sequence"/>
</dbReference>
<feature type="region of interest" description="Disordered" evidence="1">
    <location>
        <begin position="1"/>
        <end position="29"/>
    </location>
</feature>
<evidence type="ECO:0000313" key="5">
    <source>
        <dbReference type="Proteomes" id="UP001558713"/>
    </source>
</evidence>
<evidence type="ECO:0000259" key="3">
    <source>
        <dbReference type="Pfam" id="PF03168"/>
    </source>
</evidence>
<feature type="domain" description="Late embryogenesis abundant protein LEA-2 subgroup" evidence="3">
    <location>
        <begin position="107"/>
        <end position="207"/>
    </location>
</feature>
<evidence type="ECO:0000256" key="2">
    <source>
        <dbReference type="SAM" id="Phobius"/>
    </source>
</evidence>
<name>A0ABD1BZG3_CARAN</name>
<dbReference type="PANTHER" id="PTHR31852">
    <property type="entry name" value="LATE EMBRYOGENESIS ABUNDANT (LEA) HYDROXYPROLINE-RICH GLYCOPROTEIN FAMILY"/>
    <property type="match status" value="1"/>
</dbReference>
<protein>
    <submittedName>
        <fullName evidence="4">Late embryogenesis abundant protein</fullName>
    </submittedName>
</protein>
<reference evidence="4 5" key="1">
    <citation type="submission" date="2024-04" db="EMBL/GenBank/DDBJ databases">
        <title>Genome assembly C_amara_ONT_v2.</title>
        <authorList>
            <person name="Yant L."/>
            <person name="Moore C."/>
            <person name="Slenker M."/>
        </authorList>
    </citation>
    <scope>NUCLEOTIDE SEQUENCE [LARGE SCALE GENOMIC DNA]</scope>
    <source>
        <tissue evidence="4">Leaf</tissue>
    </source>
</reference>
<keyword evidence="5" id="KW-1185">Reference proteome</keyword>
<dbReference type="InterPro" id="IPR004864">
    <property type="entry name" value="LEA_2"/>
</dbReference>
<sequence>MAESNEDAKPLAPLYLTTRSDQPNEDQYHHDQTKYVHSRSPTKLILCCGFVASLMMLIAVTIIVLSLTVFHLRNPHLTVDSISFIQPLDFVNGQVNINRNVTVSVEISLRNPNPTSFRVKNATVLFYYGESEMVGESIRRSETISAKRSVKMNLTAEVVTTKLIAFVPSLMEYFNGTGVDLKSRVVVSGKVKIMKIFKKSVHLQYDCFMKMMKNSSLKLTFQCSRTGHN</sequence>
<proteinExistence type="predicted"/>
<evidence type="ECO:0000313" key="4">
    <source>
        <dbReference type="EMBL" id="KAL1222606.1"/>
    </source>
</evidence>
<feature type="transmembrane region" description="Helical" evidence="2">
    <location>
        <begin position="44"/>
        <end position="72"/>
    </location>
</feature>
<dbReference type="Gene3D" id="2.60.40.1820">
    <property type="match status" value="1"/>
</dbReference>
<dbReference type="InterPro" id="IPR055301">
    <property type="entry name" value="Lea14-like_2"/>
</dbReference>
<organism evidence="4 5">
    <name type="scientific">Cardamine amara subsp. amara</name>
    <dbReference type="NCBI Taxonomy" id="228776"/>
    <lineage>
        <taxon>Eukaryota</taxon>
        <taxon>Viridiplantae</taxon>
        <taxon>Streptophyta</taxon>
        <taxon>Embryophyta</taxon>
        <taxon>Tracheophyta</taxon>
        <taxon>Spermatophyta</taxon>
        <taxon>Magnoliopsida</taxon>
        <taxon>eudicotyledons</taxon>
        <taxon>Gunneridae</taxon>
        <taxon>Pentapetalae</taxon>
        <taxon>rosids</taxon>
        <taxon>malvids</taxon>
        <taxon>Brassicales</taxon>
        <taxon>Brassicaceae</taxon>
        <taxon>Cardamineae</taxon>
        <taxon>Cardamine</taxon>
    </lineage>
</organism>
<keyword evidence="2" id="KW-0812">Transmembrane</keyword>
<gene>
    <name evidence="4" type="ORF">V5N11_018974</name>
</gene>